<organism evidence="2 3">
    <name type="scientific">Rhamnella rubrinervis</name>
    <dbReference type="NCBI Taxonomy" id="2594499"/>
    <lineage>
        <taxon>Eukaryota</taxon>
        <taxon>Viridiplantae</taxon>
        <taxon>Streptophyta</taxon>
        <taxon>Embryophyta</taxon>
        <taxon>Tracheophyta</taxon>
        <taxon>Spermatophyta</taxon>
        <taxon>Magnoliopsida</taxon>
        <taxon>eudicotyledons</taxon>
        <taxon>Gunneridae</taxon>
        <taxon>Pentapetalae</taxon>
        <taxon>rosids</taxon>
        <taxon>fabids</taxon>
        <taxon>Rosales</taxon>
        <taxon>Rhamnaceae</taxon>
        <taxon>rhamnoid group</taxon>
        <taxon>Rhamneae</taxon>
        <taxon>Rhamnella</taxon>
    </lineage>
</organism>
<dbReference type="EMBL" id="VOIH02000001">
    <property type="protein sequence ID" value="KAF3457972.1"/>
    <property type="molecule type" value="Genomic_DNA"/>
</dbReference>
<proteinExistence type="predicted"/>
<name>A0A8K0MTD3_9ROSA</name>
<reference evidence="2" key="1">
    <citation type="submission" date="2020-03" db="EMBL/GenBank/DDBJ databases">
        <title>A high-quality chromosome-level genome assembly of a woody plant with both climbing and erect habits, Rhamnella rubrinervis.</title>
        <authorList>
            <person name="Lu Z."/>
            <person name="Yang Y."/>
            <person name="Zhu X."/>
            <person name="Sun Y."/>
        </authorList>
    </citation>
    <scope>NUCLEOTIDE SEQUENCE</scope>
    <source>
        <strain evidence="2">BYM</strain>
        <tissue evidence="2">Leaf</tissue>
    </source>
</reference>
<sequence>MVSTVLKELKLYDYSMKQRPTRFLPILPLSRLHLVGKKFKEFNGTNIYGFASPSKELECKFKLSIAYAHPYFNLEGFTPSASCADNLLVCLLRQIVGGDFSDGNLWLCFEIGRDLIRLLQDLAHVHELSMWKDLVFNPKVSLGPRDFQIFHAFIAKGRQVGIFYLDYSNGDPVEVFTYTCEVRKLEMPPDMVF</sequence>
<gene>
    <name evidence="2" type="ORF">FNV43_RR02634</name>
</gene>
<dbReference type="AlphaFoldDB" id="A0A8K0MTD3"/>
<comment type="caution">
    <text evidence="2">The sequence shown here is derived from an EMBL/GenBank/DDBJ whole genome shotgun (WGS) entry which is preliminary data.</text>
</comment>
<feature type="domain" description="Integrator complex subunit 3 N-terminal" evidence="1">
    <location>
        <begin position="108"/>
        <end position="140"/>
    </location>
</feature>
<dbReference type="OrthoDB" id="10605296at2759"/>
<keyword evidence="3" id="KW-1185">Reference proteome</keyword>
<dbReference type="PANTHER" id="PTHR13587:SF7">
    <property type="entry name" value="INTEGRATOR COMPLEX SUBUNIT 3"/>
    <property type="match status" value="1"/>
</dbReference>
<evidence type="ECO:0000313" key="2">
    <source>
        <dbReference type="EMBL" id="KAF3457972.1"/>
    </source>
</evidence>
<dbReference type="Proteomes" id="UP000796880">
    <property type="component" value="Unassembled WGS sequence"/>
</dbReference>
<dbReference type="PANTHER" id="PTHR13587">
    <property type="entry name" value="INTEGRATOR COMPLEX SUBUNIT 3"/>
    <property type="match status" value="1"/>
</dbReference>
<accession>A0A8K0MTD3</accession>
<evidence type="ECO:0000259" key="1">
    <source>
        <dbReference type="Pfam" id="PF10189"/>
    </source>
</evidence>
<dbReference type="InterPro" id="IPR019333">
    <property type="entry name" value="INTS3_N"/>
</dbReference>
<dbReference type="GO" id="GO:0005737">
    <property type="term" value="C:cytoplasm"/>
    <property type="evidence" value="ECO:0007669"/>
    <property type="project" value="TreeGrafter"/>
</dbReference>
<protein>
    <recommendedName>
        <fullName evidence="1">Integrator complex subunit 3 N-terminal domain-containing protein</fullName>
    </recommendedName>
</protein>
<dbReference type="Pfam" id="PF10189">
    <property type="entry name" value="Ints3_N"/>
    <property type="match status" value="1"/>
</dbReference>
<evidence type="ECO:0000313" key="3">
    <source>
        <dbReference type="Proteomes" id="UP000796880"/>
    </source>
</evidence>
<dbReference type="InterPro" id="IPR045334">
    <property type="entry name" value="INTS3"/>
</dbReference>